<accession>A0A6G0YDM7</accession>
<protein>
    <submittedName>
        <fullName evidence="1">Protein FAM151B</fullName>
    </submittedName>
</protein>
<proteinExistence type="predicted"/>
<keyword evidence="2" id="KW-1185">Reference proteome</keyword>
<evidence type="ECO:0000313" key="1">
    <source>
        <dbReference type="EMBL" id="KAF0753654.1"/>
    </source>
</evidence>
<evidence type="ECO:0000313" key="2">
    <source>
        <dbReference type="Proteomes" id="UP000478052"/>
    </source>
</evidence>
<dbReference type="Proteomes" id="UP000478052">
    <property type="component" value="Unassembled WGS sequence"/>
</dbReference>
<dbReference type="AlphaFoldDB" id="A0A6G0YDM7"/>
<reference evidence="1 2" key="1">
    <citation type="submission" date="2019-08" db="EMBL/GenBank/DDBJ databases">
        <title>Whole genome of Aphis craccivora.</title>
        <authorList>
            <person name="Voronova N.V."/>
            <person name="Shulinski R.S."/>
            <person name="Bandarenka Y.V."/>
            <person name="Zhorov D.G."/>
            <person name="Warner D."/>
        </authorList>
    </citation>
    <scope>NUCLEOTIDE SEQUENCE [LARGE SCALE GENOMIC DNA]</scope>
    <source>
        <strain evidence="1">180601</strain>
        <tissue evidence="1">Whole Body</tissue>
    </source>
</reference>
<name>A0A6G0YDM7_APHCR</name>
<dbReference type="EMBL" id="VUJU01004667">
    <property type="protein sequence ID" value="KAF0753654.1"/>
    <property type="molecule type" value="Genomic_DNA"/>
</dbReference>
<comment type="caution">
    <text evidence="1">The sequence shown here is derived from an EMBL/GenBank/DDBJ whole genome shotgun (WGS) entry which is preliminary data.</text>
</comment>
<sequence length="165" mass="17836">MQVFNAPTDQTSLITATWDHAVNSKAKLQSALTSKCSDELDDRFRLVRSDDGGGLVVHYGRPVRGSRTEEAGAQVDHVRLDGPPRRPEPAVVARRVGGHVDQRPVTRHVRSQGQVRLVLVQQRAHRHPRELVLAHRHPPAAAGIFDFAVAVVGGGGVGGGFDGVR</sequence>
<gene>
    <name evidence="1" type="ORF">FWK35_00017075</name>
</gene>
<organism evidence="1 2">
    <name type="scientific">Aphis craccivora</name>
    <name type="common">Cowpea aphid</name>
    <dbReference type="NCBI Taxonomy" id="307492"/>
    <lineage>
        <taxon>Eukaryota</taxon>
        <taxon>Metazoa</taxon>
        <taxon>Ecdysozoa</taxon>
        <taxon>Arthropoda</taxon>
        <taxon>Hexapoda</taxon>
        <taxon>Insecta</taxon>
        <taxon>Pterygota</taxon>
        <taxon>Neoptera</taxon>
        <taxon>Paraneoptera</taxon>
        <taxon>Hemiptera</taxon>
        <taxon>Sternorrhyncha</taxon>
        <taxon>Aphidomorpha</taxon>
        <taxon>Aphidoidea</taxon>
        <taxon>Aphididae</taxon>
        <taxon>Aphidini</taxon>
        <taxon>Aphis</taxon>
        <taxon>Aphis</taxon>
    </lineage>
</organism>